<evidence type="ECO:0000256" key="2">
    <source>
        <dbReference type="ARBA" id="ARBA00022723"/>
    </source>
</evidence>
<dbReference type="InterPro" id="IPR006620">
    <property type="entry name" value="Pro_4_hyd_alph"/>
</dbReference>
<dbReference type="EMBL" id="CP022375">
    <property type="protein sequence ID" value="AXH29452.1"/>
    <property type="molecule type" value="Genomic_DNA"/>
</dbReference>
<evidence type="ECO:0000256" key="1">
    <source>
        <dbReference type="ARBA" id="ARBA00001961"/>
    </source>
</evidence>
<evidence type="ECO:0000313" key="9">
    <source>
        <dbReference type="Proteomes" id="UP000253862"/>
    </source>
</evidence>
<name>A0A345JQ56_9GAMM</name>
<dbReference type="PANTHER" id="PTHR12907:SF26">
    <property type="entry name" value="HIF PROLYL HYDROXYLASE, ISOFORM C"/>
    <property type="match status" value="1"/>
</dbReference>
<keyword evidence="2" id="KW-0479">Metal-binding</keyword>
<dbReference type="GO" id="GO:0031543">
    <property type="term" value="F:peptidyl-proline dioxygenase activity"/>
    <property type="evidence" value="ECO:0007669"/>
    <property type="project" value="TreeGrafter"/>
</dbReference>
<sequence length="206" mass="24252">MGILMSDLLATNPFYEKIIVDYLNKGFCIIDNWLTTDETNKLTQQLEELYQANYFKKSAVGNRLNESLERSIRNDFIFWLDETKYAQVFFQKINSFIEYINKTCFAGIVTKEFHYAVYPQGSFYKKHIDTFQNDDRRTISIVCYLNQVWQDSSGGQLKLYLKDQILEVFPNNGKIILFDSKSIEHEVLPVLTENKRFSITGWLKTN</sequence>
<evidence type="ECO:0000256" key="4">
    <source>
        <dbReference type="ARBA" id="ARBA00022964"/>
    </source>
</evidence>
<keyword evidence="9" id="KW-1185">Reference proteome</keyword>
<keyword evidence="4" id="KW-0223">Dioxygenase</keyword>
<proteinExistence type="predicted"/>
<feature type="domain" description="Fe2OG dioxygenase" evidence="7">
    <location>
        <begin position="104"/>
        <end position="205"/>
    </location>
</feature>
<dbReference type="GO" id="GO:0031418">
    <property type="term" value="F:L-ascorbic acid binding"/>
    <property type="evidence" value="ECO:0007669"/>
    <property type="project" value="UniProtKB-KW"/>
</dbReference>
<dbReference type="PANTHER" id="PTHR12907">
    <property type="entry name" value="EGL NINE HOMOLOG-RELATED"/>
    <property type="match status" value="1"/>
</dbReference>
<keyword evidence="5" id="KW-0560">Oxidoreductase</keyword>
<evidence type="ECO:0000256" key="3">
    <source>
        <dbReference type="ARBA" id="ARBA00022896"/>
    </source>
</evidence>
<evidence type="ECO:0000259" key="7">
    <source>
        <dbReference type="PROSITE" id="PS51471"/>
    </source>
</evidence>
<protein>
    <submittedName>
        <fullName evidence="8">Oxidoreductase</fullName>
    </submittedName>
</protein>
<comment type="cofactor">
    <cofactor evidence="1">
        <name>L-ascorbate</name>
        <dbReference type="ChEBI" id="CHEBI:38290"/>
    </cofactor>
</comment>
<evidence type="ECO:0000256" key="6">
    <source>
        <dbReference type="ARBA" id="ARBA00023004"/>
    </source>
</evidence>
<reference evidence="8 9" key="1">
    <citation type="submission" date="2017-07" db="EMBL/GenBank/DDBJ databases">
        <title>Complete genome sequences and comparative analysis of the novel pathogen Francisella opportunistica.</title>
        <authorList>
            <person name="Dietrich E.A."/>
            <person name="Kingry L.C."/>
            <person name="Petersen J.M."/>
        </authorList>
    </citation>
    <scope>NUCLEOTIDE SEQUENCE [LARGE SCALE GENOMIC DNA]</scope>
    <source>
        <strain evidence="8 9">14-2155</strain>
    </source>
</reference>
<dbReference type="Gene3D" id="2.60.120.620">
    <property type="entry name" value="q2cbj1_9rhob like domain"/>
    <property type="match status" value="1"/>
</dbReference>
<keyword evidence="6" id="KW-0408">Iron</keyword>
<gene>
    <name evidence="8" type="ORF">CGC43_02055</name>
</gene>
<dbReference type="GO" id="GO:0071456">
    <property type="term" value="P:cellular response to hypoxia"/>
    <property type="evidence" value="ECO:0007669"/>
    <property type="project" value="TreeGrafter"/>
</dbReference>
<dbReference type="Proteomes" id="UP000253862">
    <property type="component" value="Chromosome"/>
</dbReference>
<dbReference type="InterPro" id="IPR005123">
    <property type="entry name" value="Oxoglu/Fe-dep_dioxygenase_dom"/>
</dbReference>
<keyword evidence="3" id="KW-0847">Vitamin C</keyword>
<dbReference type="AlphaFoldDB" id="A0A345JQ56"/>
<dbReference type="PROSITE" id="PS51471">
    <property type="entry name" value="FE2OG_OXY"/>
    <property type="match status" value="1"/>
</dbReference>
<dbReference type="Pfam" id="PF13640">
    <property type="entry name" value="2OG-FeII_Oxy_3"/>
    <property type="match status" value="1"/>
</dbReference>
<evidence type="ECO:0000256" key="5">
    <source>
        <dbReference type="ARBA" id="ARBA00023002"/>
    </source>
</evidence>
<dbReference type="GO" id="GO:0008198">
    <property type="term" value="F:ferrous iron binding"/>
    <property type="evidence" value="ECO:0007669"/>
    <property type="project" value="TreeGrafter"/>
</dbReference>
<dbReference type="SMART" id="SM00702">
    <property type="entry name" value="P4Hc"/>
    <property type="match status" value="1"/>
</dbReference>
<dbReference type="OrthoDB" id="9783171at2"/>
<organism evidence="8 9">
    <name type="scientific">Francisella opportunistica</name>
    <dbReference type="NCBI Taxonomy" id="2016517"/>
    <lineage>
        <taxon>Bacteria</taxon>
        <taxon>Pseudomonadati</taxon>
        <taxon>Pseudomonadota</taxon>
        <taxon>Gammaproteobacteria</taxon>
        <taxon>Thiotrichales</taxon>
        <taxon>Francisellaceae</taxon>
        <taxon>Francisella</taxon>
    </lineage>
</organism>
<dbReference type="SUPFAM" id="SSF51197">
    <property type="entry name" value="Clavaminate synthase-like"/>
    <property type="match status" value="1"/>
</dbReference>
<accession>A0A345JQ56</accession>
<evidence type="ECO:0000313" key="8">
    <source>
        <dbReference type="EMBL" id="AXH29452.1"/>
    </source>
</evidence>
<dbReference type="InterPro" id="IPR044862">
    <property type="entry name" value="Pro_4_hyd_alph_FE2OG_OXY"/>
</dbReference>
<dbReference type="KEGG" id="foo:CGC45_02035"/>
<dbReference type="InterPro" id="IPR051559">
    <property type="entry name" value="HIF_prolyl_hydroxylases"/>
</dbReference>